<dbReference type="InterPro" id="IPR011990">
    <property type="entry name" value="TPR-like_helical_dom_sf"/>
</dbReference>
<evidence type="ECO:0000256" key="2">
    <source>
        <dbReference type="ARBA" id="ARBA00022803"/>
    </source>
</evidence>
<evidence type="ECO:0000259" key="6">
    <source>
        <dbReference type="PROSITE" id="PS50059"/>
    </source>
</evidence>
<dbReference type="OrthoDB" id="433738at2759"/>
<dbReference type="SUPFAM" id="SSF54534">
    <property type="entry name" value="FKBP-like"/>
    <property type="match status" value="1"/>
</dbReference>
<dbReference type="Gene3D" id="1.25.40.10">
    <property type="entry name" value="Tetratricopeptide repeat domain"/>
    <property type="match status" value="1"/>
</dbReference>
<dbReference type="PROSITE" id="PS50059">
    <property type="entry name" value="FKBP_PPIASE"/>
    <property type="match status" value="1"/>
</dbReference>
<feature type="repeat" description="TPR" evidence="4">
    <location>
        <begin position="334"/>
        <end position="367"/>
    </location>
</feature>
<evidence type="ECO:0000256" key="4">
    <source>
        <dbReference type="PROSITE-ProRule" id="PRU00339"/>
    </source>
</evidence>
<comment type="catalytic activity">
    <reaction evidence="3">
        <text>[protein]-peptidylproline (omega=180) = [protein]-peptidylproline (omega=0)</text>
        <dbReference type="Rhea" id="RHEA:16237"/>
        <dbReference type="Rhea" id="RHEA-COMP:10747"/>
        <dbReference type="Rhea" id="RHEA-COMP:10748"/>
        <dbReference type="ChEBI" id="CHEBI:83833"/>
        <dbReference type="ChEBI" id="CHEBI:83834"/>
        <dbReference type="EC" id="5.2.1.8"/>
    </reaction>
</comment>
<protein>
    <recommendedName>
        <fullName evidence="3">peptidylprolyl isomerase</fullName>
        <ecNumber evidence="3">5.2.1.8</ecNumber>
    </recommendedName>
</protein>
<dbReference type="PROSITE" id="PS50005">
    <property type="entry name" value="TPR"/>
    <property type="match status" value="1"/>
</dbReference>
<dbReference type="PANTHER" id="PTHR11242:SF0">
    <property type="entry name" value="TPR_REGION DOMAIN-CONTAINING PROTEIN"/>
    <property type="match status" value="1"/>
</dbReference>
<dbReference type="EMBL" id="JABFUD020000019">
    <property type="protein sequence ID" value="KAI5064755.1"/>
    <property type="molecule type" value="Genomic_DNA"/>
</dbReference>
<feature type="compositionally biased region" description="Basic and acidic residues" evidence="5">
    <location>
        <begin position="39"/>
        <end position="50"/>
    </location>
</feature>
<keyword evidence="3" id="KW-0697">Rotamase</keyword>
<dbReference type="Gene3D" id="3.10.50.40">
    <property type="match status" value="1"/>
</dbReference>
<dbReference type="EC" id="5.2.1.8" evidence="3"/>
<gene>
    <name evidence="7" type="ORF">GOP47_0019450</name>
</gene>
<dbReference type="PANTHER" id="PTHR11242">
    <property type="entry name" value="ARYL HYDROCARBON RECEPTOR INTERACTING PROTEIN RELATED"/>
    <property type="match status" value="1"/>
</dbReference>
<evidence type="ECO:0000256" key="3">
    <source>
        <dbReference type="PROSITE-ProRule" id="PRU00277"/>
    </source>
</evidence>
<dbReference type="SMART" id="SM00028">
    <property type="entry name" value="TPR"/>
    <property type="match status" value="3"/>
</dbReference>
<keyword evidence="8" id="KW-1185">Reference proteome</keyword>
<keyword evidence="1" id="KW-0677">Repeat</keyword>
<dbReference type="SUPFAM" id="SSF48452">
    <property type="entry name" value="TPR-like"/>
    <property type="match status" value="1"/>
</dbReference>
<feature type="compositionally biased region" description="Polar residues" evidence="5">
    <location>
        <begin position="61"/>
        <end position="70"/>
    </location>
</feature>
<name>A0A9D4UBJ7_ADICA</name>
<accession>A0A9D4UBJ7</accession>
<feature type="compositionally biased region" description="Basic and acidic residues" evidence="5">
    <location>
        <begin position="1"/>
        <end position="20"/>
    </location>
</feature>
<feature type="compositionally biased region" description="Polar residues" evidence="5">
    <location>
        <begin position="78"/>
        <end position="93"/>
    </location>
</feature>
<keyword evidence="3" id="KW-0413">Isomerase</keyword>
<dbReference type="InterPro" id="IPR046357">
    <property type="entry name" value="PPIase_dom_sf"/>
</dbReference>
<evidence type="ECO:0000313" key="8">
    <source>
        <dbReference type="Proteomes" id="UP000886520"/>
    </source>
</evidence>
<comment type="caution">
    <text evidence="7">The sequence shown here is derived from an EMBL/GenBank/DDBJ whole genome shotgun (WGS) entry which is preliminary data.</text>
</comment>
<dbReference type="InterPro" id="IPR001179">
    <property type="entry name" value="PPIase_FKBP_dom"/>
</dbReference>
<evidence type="ECO:0000313" key="7">
    <source>
        <dbReference type="EMBL" id="KAI5064755.1"/>
    </source>
</evidence>
<feature type="region of interest" description="Disordered" evidence="5">
    <location>
        <begin position="1"/>
        <end position="93"/>
    </location>
</feature>
<dbReference type="AlphaFoldDB" id="A0A9D4UBJ7"/>
<proteinExistence type="predicted"/>
<feature type="domain" description="PPIase FKBP-type" evidence="6">
    <location>
        <begin position="136"/>
        <end position="228"/>
    </location>
</feature>
<evidence type="ECO:0000256" key="5">
    <source>
        <dbReference type="SAM" id="MobiDB-lite"/>
    </source>
</evidence>
<reference evidence="7" key="1">
    <citation type="submission" date="2021-01" db="EMBL/GenBank/DDBJ databases">
        <title>Adiantum capillus-veneris genome.</title>
        <authorList>
            <person name="Fang Y."/>
            <person name="Liao Q."/>
        </authorList>
    </citation>
    <scope>NUCLEOTIDE SEQUENCE</scope>
    <source>
        <strain evidence="7">H3</strain>
        <tissue evidence="7">Leaf</tissue>
    </source>
</reference>
<keyword evidence="2 4" id="KW-0802">TPR repeat</keyword>
<dbReference type="GO" id="GO:0003755">
    <property type="term" value="F:peptidyl-prolyl cis-trans isomerase activity"/>
    <property type="evidence" value="ECO:0007669"/>
    <property type="project" value="UniProtKB-KW"/>
</dbReference>
<dbReference type="InterPro" id="IPR039663">
    <property type="entry name" value="AIP/AIPL1/TTC9"/>
</dbReference>
<dbReference type="InterPro" id="IPR019734">
    <property type="entry name" value="TPR_rpt"/>
</dbReference>
<sequence length="434" mass="49336">MRVETVRKSGDERRHPEAQAKRVGLVVMPSEVPSRAKVHKLDWAIDETRSSTRSSKLEGMTSEQQHSTSEIDQDDSDSTQGNEENGIQVEGSVSKSIAMERDDSLPPKPASEVEALTNGVTKQIIREGHGNSPSQGSTCFLHYRAWTEMTMHKFDDTFQEQRPLELVLGQEKTVQRGLAIGVASMKAGESALFHVGWELGYGEEGNFSFPNVPPKADLIYEIDLIGFEDAKEGGKPRSQMTVEERIDAADRRRAEGNQLFKDDKIEAAIQQYEMALAYMNDDFMFQLFGKYKDLADAVKHPCHLNMAACMLRLNRYEEAIAQCSVVLQENGNNVKALYRRGKARAALNRTDEAREDFKKLQTLAPEDTSVVKELRSLAEHDKQLYMKQRELYKGIFGPSPPAVSPQRRRWYWALWSWVIARAGFLFRWRNEKDD</sequence>
<dbReference type="Proteomes" id="UP000886520">
    <property type="component" value="Chromosome 19"/>
</dbReference>
<evidence type="ECO:0000256" key="1">
    <source>
        <dbReference type="ARBA" id="ARBA00022737"/>
    </source>
</evidence>
<organism evidence="7 8">
    <name type="scientific">Adiantum capillus-veneris</name>
    <name type="common">Maidenhair fern</name>
    <dbReference type="NCBI Taxonomy" id="13818"/>
    <lineage>
        <taxon>Eukaryota</taxon>
        <taxon>Viridiplantae</taxon>
        <taxon>Streptophyta</taxon>
        <taxon>Embryophyta</taxon>
        <taxon>Tracheophyta</taxon>
        <taxon>Polypodiopsida</taxon>
        <taxon>Polypodiidae</taxon>
        <taxon>Polypodiales</taxon>
        <taxon>Pteridineae</taxon>
        <taxon>Pteridaceae</taxon>
        <taxon>Vittarioideae</taxon>
        <taxon>Adiantum</taxon>
    </lineage>
</organism>
<dbReference type="Pfam" id="PF00254">
    <property type="entry name" value="FKBP_C"/>
    <property type="match status" value="1"/>
</dbReference>
<dbReference type="Pfam" id="PF13174">
    <property type="entry name" value="TPR_6"/>
    <property type="match status" value="1"/>
</dbReference>